<dbReference type="AlphaFoldDB" id="A0A170QB60"/>
<dbReference type="PANTHER" id="PTHR28004">
    <property type="entry name" value="ZGC:162816-RELATED"/>
    <property type="match status" value="1"/>
</dbReference>
<dbReference type="Gene3D" id="3.20.20.10">
    <property type="entry name" value="Alanine racemase"/>
    <property type="match status" value="1"/>
</dbReference>
<gene>
    <name evidence="4" type="ORF">MGWOODY_Clf723</name>
</gene>
<evidence type="ECO:0000256" key="1">
    <source>
        <dbReference type="ARBA" id="ARBA00005323"/>
    </source>
</evidence>
<dbReference type="PANTHER" id="PTHR28004:SF2">
    <property type="entry name" value="D-SERINE DEHYDRATASE"/>
    <property type="match status" value="1"/>
</dbReference>
<feature type="domain" description="D-serine dehydratase-like" evidence="3">
    <location>
        <begin position="262"/>
        <end position="349"/>
    </location>
</feature>
<dbReference type="Pfam" id="PF01168">
    <property type="entry name" value="Ala_racemase_N"/>
    <property type="match status" value="1"/>
</dbReference>
<reference evidence="4" key="1">
    <citation type="submission" date="2015-10" db="EMBL/GenBank/DDBJ databases">
        <authorList>
            <person name="Gilbert D.G."/>
        </authorList>
    </citation>
    <scope>NUCLEOTIDE SEQUENCE</scope>
</reference>
<proteinExistence type="inferred from homology"/>
<evidence type="ECO:0000259" key="3">
    <source>
        <dbReference type="SMART" id="SM01119"/>
    </source>
</evidence>
<dbReference type="InterPro" id="IPR042208">
    <property type="entry name" value="D-ser_dehydrat-like_sf"/>
</dbReference>
<dbReference type="InterPro" id="IPR026956">
    <property type="entry name" value="D-ser_dehydrat-like_dom"/>
</dbReference>
<dbReference type="GO" id="GO:0008721">
    <property type="term" value="F:D-serine ammonia-lyase activity"/>
    <property type="evidence" value="ECO:0007669"/>
    <property type="project" value="TreeGrafter"/>
</dbReference>
<dbReference type="Gene3D" id="2.40.37.20">
    <property type="entry name" value="D-serine dehydratase-like domain"/>
    <property type="match status" value="1"/>
</dbReference>
<dbReference type="InterPro" id="IPR051466">
    <property type="entry name" value="D-amino_acid_metab_enzyme"/>
</dbReference>
<dbReference type="InterPro" id="IPR001608">
    <property type="entry name" value="Ala_racemase_N"/>
</dbReference>
<sequence>MNEHYRPTPGTPIEDLDTPCLIIDMDDLDNNMDVIASTYAGTTAKLRGHAKNHKTPAIAHRQIRRGGTVGGVCAAKVSEAEVMVHGGIASVFITSEIVEPMKIDRLCSLADQAELLVACEQAVNARDISKAATARGVEIGVVIELETGLRRCGVREIDQGVALAKEISSLPGLRFRGVMSHQTIPDMPDREDRAVEANRAIKGVIDLKDAIEGQGIPMDIVSTGETWSYDVAAEIPGVTEIQGGSYLMMETHYSYMTEFHYAGKILTTIISTPRPGIAIGDAGVRAVSSLSGMPTVFDRPGVTVETMDSDHSVFKTEAGASLNIGDQVLLIPAQQDAMVSRWDRFIGLREGKVEVVWDIQARGCHN</sequence>
<dbReference type="SMART" id="SM01119">
    <property type="entry name" value="D-ser_dehydrat"/>
    <property type="match status" value="1"/>
</dbReference>
<keyword evidence="2 4" id="KW-0456">Lyase</keyword>
<evidence type="ECO:0000313" key="4">
    <source>
        <dbReference type="EMBL" id="CUV03557.1"/>
    </source>
</evidence>
<dbReference type="EMBL" id="FAXA01000435">
    <property type="protein sequence ID" value="CUV03557.1"/>
    <property type="molecule type" value="Genomic_DNA"/>
</dbReference>
<comment type="similarity">
    <text evidence="1">Belongs to the DSD1 family.</text>
</comment>
<dbReference type="EC" id="4.1.2.48" evidence="4"/>
<dbReference type="InterPro" id="IPR029066">
    <property type="entry name" value="PLP-binding_barrel"/>
</dbReference>
<dbReference type="Pfam" id="PF14031">
    <property type="entry name" value="D-ser_dehydrat"/>
    <property type="match status" value="1"/>
</dbReference>
<dbReference type="GO" id="GO:0036088">
    <property type="term" value="P:D-serine catabolic process"/>
    <property type="evidence" value="ECO:0007669"/>
    <property type="project" value="TreeGrafter"/>
</dbReference>
<protein>
    <submittedName>
        <fullName evidence="4">Low-specificity L-threonine aldolase</fullName>
        <ecNumber evidence="4">4.1.2.48</ecNumber>
    </submittedName>
</protein>
<accession>A0A170QB60</accession>
<organism evidence="4">
    <name type="scientific">hydrothermal vent metagenome</name>
    <dbReference type="NCBI Taxonomy" id="652676"/>
    <lineage>
        <taxon>unclassified sequences</taxon>
        <taxon>metagenomes</taxon>
        <taxon>ecological metagenomes</taxon>
    </lineage>
</organism>
<dbReference type="SUPFAM" id="SSF51419">
    <property type="entry name" value="PLP-binding barrel"/>
    <property type="match status" value="1"/>
</dbReference>
<evidence type="ECO:0000256" key="2">
    <source>
        <dbReference type="ARBA" id="ARBA00023239"/>
    </source>
</evidence>
<name>A0A170QB60_9ZZZZ</name>